<name>A0A6J5KK91_9CAUD</name>
<reference evidence="1" key="1">
    <citation type="submission" date="2020-04" db="EMBL/GenBank/DDBJ databases">
        <authorList>
            <person name="Chiriac C."/>
            <person name="Salcher M."/>
            <person name="Ghai R."/>
            <person name="Kavagutti S V."/>
        </authorList>
    </citation>
    <scope>NUCLEOTIDE SEQUENCE</scope>
</reference>
<proteinExistence type="predicted"/>
<sequence>MLKPHHAAWLLHHPDRTPEWLDGIIKQGFDIHHLDGNYHNNDPINLVLIERVDHMRLHGNEKYTIKSIDMRNCGTPKATAQEIYAHMEAVGDWEHIHTALPCRGRRVADKMKWAYTRARAWAKKENMPWPREWVLGFWEKSTQVCKRHRPETTGALPGVT</sequence>
<gene>
    <name evidence="1" type="ORF">UFOVP28_22</name>
</gene>
<organism evidence="1">
    <name type="scientific">uncultured Caudovirales phage</name>
    <dbReference type="NCBI Taxonomy" id="2100421"/>
    <lineage>
        <taxon>Viruses</taxon>
        <taxon>Duplodnaviria</taxon>
        <taxon>Heunggongvirae</taxon>
        <taxon>Uroviricota</taxon>
        <taxon>Caudoviricetes</taxon>
        <taxon>Peduoviridae</taxon>
        <taxon>Maltschvirus</taxon>
        <taxon>Maltschvirus maltsch</taxon>
    </lineage>
</organism>
<evidence type="ECO:0008006" key="2">
    <source>
        <dbReference type="Google" id="ProtNLM"/>
    </source>
</evidence>
<accession>A0A6J5KK91</accession>
<dbReference type="EMBL" id="LR796165">
    <property type="protein sequence ID" value="CAB4122624.1"/>
    <property type="molecule type" value="Genomic_DNA"/>
</dbReference>
<evidence type="ECO:0000313" key="1">
    <source>
        <dbReference type="EMBL" id="CAB4122624.1"/>
    </source>
</evidence>
<protein>
    <recommendedName>
        <fullName evidence="2">HNH nuclease</fullName>
    </recommendedName>
</protein>